<reference evidence="2" key="2">
    <citation type="submission" date="2025-08" db="UniProtKB">
        <authorList>
            <consortium name="Ensembl"/>
        </authorList>
    </citation>
    <scope>IDENTIFICATION</scope>
</reference>
<evidence type="ECO:0000313" key="2">
    <source>
        <dbReference type="Ensembl" id="ENSCPVP00000010959.2"/>
    </source>
</evidence>
<dbReference type="InterPro" id="IPR054446">
    <property type="entry name" value="CIMIP3-like"/>
</dbReference>
<organism evidence="2 3">
    <name type="scientific">Geospiza parvula</name>
    <name type="common">Small tree-finch</name>
    <name type="synonym">Camarhynchus parvulus</name>
    <dbReference type="NCBI Taxonomy" id="87175"/>
    <lineage>
        <taxon>Eukaryota</taxon>
        <taxon>Metazoa</taxon>
        <taxon>Chordata</taxon>
        <taxon>Craniata</taxon>
        <taxon>Vertebrata</taxon>
        <taxon>Euteleostomi</taxon>
        <taxon>Archelosauria</taxon>
        <taxon>Archosauria</taxon>
        <taxon>Dinosauria</taxon>
        <taxon>Saurischia</taxon>
        <taxon>Theropoda</taxon>
        <taxon>Coelurosauria</taxon>
        <taxon>Aves</taxon>
        <taxon>Neognathae</taxon>
        <taxon>Neoaves</taxon>
        <taxon>Telluraves</taxon>
        <taxon>Australaves</taxon>
        <taxon>Passeriformes</taxon>
        <taxon>Thraupidae</taxon>
        <taxon>Camarhynchus</taxon>
    </lineage>
</organism>
<name>A0A8C3Q8V1_GEOPR</name>
<dbReference type="PANTHER" id="PTHR35444:SF1">
    <property type="entry name" value="RIKEN CDNA 1700001C19 GENE"/>
    <property type="match status" value="1"/>
</dbReference>
<evidence type="ECO:0000313" key="3">
    <source>
        <dbReference type="Proteomes" id="UP000694382"/>
    </source>
</evidence>
<dbReference type="Ensembl" id="ENSCPVT00000011436.2">
    <property type="protein sequence ID" value="ENSCPVP00000010959.2"/>
    <property type="gene ID" value="ENSCPVG00000008016.2"/>
</dbReference>
<reference evidence="2" key="1">
    <citation type="submission" date="2020-02" db="EMBL/GenBank/DDBJ databases">
        <authorList>
            <person name="Enbody D E."/>
            <person name="Pettersson E M."/>
        </authorList>
    </citation>
    <scope>NUCLEOTIDE SEQUENCE [LARGE SCALE GENOMIC DNA]</scope>
</reference>
<proteinExistence type="predicted"/>
<accession>A0A8C3Q8V1</accession>
<keyword evidence="3" id="KW-1185">Reference proteome</keyword>
<evidence type="ECO:0000256" key="1">
    <source>
        <dbReference type="SAM" id="MobiDB-lite"/>
    </source>
</evidence>
<dbReference type="PANTHER" id="PTHR35444">
    <property type="entry name" value="RIKEN CDNA 1700001C19 GENE"/>
    <property type="match status" value="1"/>
</dbReference>
<accession>A0A8U8B871</accession>
<dbReference type="Pfam" id="PF22581">
    <property type="entry name" value="CIMIP3"/>
    <property type="match status" value="1"/>
</dbReference>
<feature type="region of interest" description="Disordered" evidence="1">
    <location>
        <begin position="1"/>
        <end position="56"/>
    </location>
</feature>
<feature type="compositionally biased region" description="Polar residues" evidence="1">
    <location>
        <begin position="15"/>
        <end position="25"/>
    </location>
</feature>
<dbReference type="Proteomes" id="UP000694382">
    <property type="component" value="Chromosome 26"/>
</dbReference>
<feature type="region of interest" description="Disordered" evidence="1">
    <location>
        <begin position="116"/>
        <end position="138"/>
    </location>
</feature>
<reference evidence="2" key="3">
    <citation type="submission" date="2025-09" db="UniProtKB">
        <authorList>
            <consortium name="Ensembl"/>
        </authorList>
    </citation>
    <scope>IDENTIFICATION</scope>
</reference>
<sequence length="138" mass="14530">SHRGVVNENKITESCLGNSSSNVSAAQHGPAKASPGVPQPPPRPRNRPAPGAPLGSRLVPVVVHTGGRPLSSFHFVFYQPGWPNSLAPFCTAQKPSCGFRFQEGTAHGRARLGVPSHRHPQVESLPRPQAIAGAARGQ</sequence>
<dbReference type="AlphaFoldDB" id="A0A8C3Q8V1"/>
<protein>
    <submittedName>
        <fullName evidence="2">Uncharacterized protein</fullName>
    </submittedName>
</protein>